<evidence type="ECO:0000256" key="1">
    <source>
        <dbReference type="SAM" id="MobiDB-lite"/>
    </source>
</evidence>
<feature type="transmembrane region" description="Helical" evidence="2">
    <location>
        <begin position="148"/>
        <end position="169"/>
    </location>
</feature>
<protein>
    <submittedName>
        <fullName evidence="3">Uncharacterized protein</fullName>
    </submittedName>
</protein>
<keyword evidence="2" id="KW-1133">Transmembrane helix</keyword>
<feature type="region of interest" description="Disordered" evidence="1">
    <location>
        <begin position="1"/>
        <end position="20"/>
    </location>
</feature>
<reference evidence="3 4" key="1">
    <citation type="journal article" date="2013" name="Stand. Genomic Sci.">
        <title>Genomic Encyclopedia of Type Strains, Phase I: The one thousand microbial genomes (KMG-I) project.</title>
        <authorList>
            <person name="Kyrpides N.C."/>
            <person name="Woyke T."/>
            <person name="Eisen J.A."/>
            <person name="Garrity G."/>
            <person name="Lilburn T.G."/>
            <person name="Beck B.J."/>
            <person name="Whitman W.B."/>
            <person name="Hugenholtz P."/>
            <person name="Klenk H.P."/>
        </authorList>
    </citation>
    <scope>NUCLEOTIDE SEQUENCE [LARGE SCALE GENOMIC DNA]</scope>
    <source>
        <strain evidence="3 4">DSM 45044</strain>
    </source>
</reference>
<feature type="transmembrane region" description="Helical" evidence="2">
    <location>
        <begin position="63"/>
        <end position="84"/>
    </location>
</feature>
<evidence type="ECO:0000313" key="4">
    <source>
        <dbReference type="Proteomes" id="UP000321617"/>
    </source>
</evidence>
<sequence length="210" mass="21579">MRGMTDPTPQQQPGYPTAEQQAAYAQQQQAAYAAQQQQAAAYQQAQPPAQPASQMFDKLPMNMLTFGLAAGGVAAMLIGLLVAGAKDADLIGGGMLSLWAAVVVLTAIVITTGPKFRGTLRVIVLALVVLELGSTIGGLLGSGGNADGAVIIGELLFVAGLGLLAAATLTMSERPAVAAGHQHTGVIQQVPQQVNPQQYPGQQPQQGGWQ</sequence>
<feature type="transmembrane region" description="Helical" evidence="2">
    <location>
        <begin position="122"/>
        <end position="142"/>
    </location>
</feature>
<name>A0A562ULB5_9ACTN</name>
<feature type="transmembrane region" description="Helical" evidence="2">
    <location>
        <begin position="90"/>
        <end position="110"/>
    </location>
</feature>
<organism evidence="3 4">
    <name type="scientific">Stackebrandtia albiflava</name>
    <dbReference type="NCBI Taxonomy" id="406432"/>
    <lineage>
        <taxon>Bacteria</taxon>
        <taxon>Bacillati</taxon>
        <taxon>Actinomycetota</taxon>
        <taxon>Actinomycetes</taxon>
        <taxon>Glycomycetales</taxon>
        <taxon>Glycomycetaceae</taxon>
        <taxon>Stackebrandtia</taxon>
    </lineage>
</organism>
<dbReference type="Proteomes" id="UP000321617">
    <property type="component" value="Unassembled WGS sequence"/>
</dbReference>
<gene>
    <name evidence="3" type="ORF">LX16_5143</name>
</gene>
<dbReference type="EMBL" id="VLLL01000012">
    <property type="protein sequence ID" value="TWJ06407.1"/>
    <property type="molecule type" value="Genomic_DNA"/>
</dbReference>
<keyword evidence="2" id="KW-0812">Transmembrane</keyword>
<comment type="caution">
    <text evidence="3">The sequence shown here is derived from an EMBL/GenBank/DDBJ whole genome shotgun (WGS) entry which is preliminary data.</text>
</comment>
<evidence type="ECO:0000313" key="3">
    <source>
        <dbReference type="EMBL" id="TWJ06407.1"/>
    </source>
</evidence>
<evidence type="ECO:0000256" key="2">
    <source>
        <dbReference type="SAM" id="Phobius"/>
    </source>
</evidence>
<keyword evidence="2" id="KW-0472">Membrane</keyword>
<dbReference type="AlphaFoldDB" id="A0A562ULB5"/>
<keyword evidence="4" id="KW-1185">Reference proteome</keyword>
<proteinExistence type="predicted"/>
<accession>A0A562ULB5</accession>